<feature type="region of interest" description="Disordered" evidence="7">
    <location>
        <begin position="1019"/>
        <end position="1049"/>
    </location>
</feature>
<feature type="compositionally biased region" description="Low complexity" evidence="7">
    <location>
        <begin position="632"/>
        <end position="642"/>
    </location>
</feature>
<feature type="compositionally biased region" description="Low complexity" evidence="7">
    <location>
        <begin position="30"/>
        <end position="45"/>
    </location>
</feature>
<feature type="compositionally biased region" description="Low complexity" evidence="7">
    <location>
        <begin position="1"/>
        <end position="17"/>
    </location>
</feature>
<feature type="compositionally biased region" description="Basic and acidic residues" evidence="7">
    <location>
        <begin position="643"/>
        <end position="656"/>
    </location>
</feature>
<feature type="domain" description="Reticulon" evidence="8">
    <location>
        <begin position="1150"/>
        <end position="1339"/>
    </location>
</feature>
<dbReference type="PANTHER" id="PTHR45799:SF6">
    <property type="entry name" value="RETICULON"/>
    <property type="match status" value="1"/>
</dbReference>
<accession>A0AAN8B0N4</accession>
<evidence type="ECO:0000313" key="9">
    <source>
        <dbReference type="EMBL" id="KAK5876205.1"/>
    </source>
</evidence>
<feature type="compositionally biased region" description="Basic and acidic residues" evidence="7">
    <location>
        <begin position="690"/>
        <end position="719"/>
    </location>
</feature>
<dbReference type="GO" id="GO:0071787">
    <property type="term" value="P:endoplasmic reticulum tubular network formation"/>
    <property type="evidence" value="ECO:0007669"/>
    <property type="project" value="TreeGrafter"/>
</dbReference>
<feature type="region of interest" description="Disordered" evidence="7">
    <location>
        <begin position="974"/>
        <end position="1006"/>
    </location>
</feature>
<dbReference type="GO" id="GO:0043005">
    <property type="term" value="C:neuron projection"/>
    <property type="evidence" value="ECO:0007669"/>
    <property type="project" value="TreeGrafter"/>
</dbReference>
<dbReference type="EMBL" id="JAULUE010002068">
    <property type="protein sequence ID" value="KAK5876205.1"/>
    <property type="molecule type" value="Genomic_DNA"/>
</dbReference>
<feature type="compositionally biased region" description="Acidic residues" evidence="7">
    <location>
        <begin position="666"/>
        <end position="689"/>
    </location>
</feature>
<feature type="region of interest" description="Disordered" evidence="7">
    <location>
        <begin position="1070"/>
        <end position="1095"/>
    </location>
</feature>
<gene>
    <name evidence="9" type="ORF">CesoFtcFv8_027199</name>
</gene>
<feature type="compositionally biased region" description="Basic and acidic residues" evidence="7">
    <location>
        <begin position="773"/>
        <end position="788"/>
    </location>
</feature>
<proteinExistence type="predicted"/>
<evidence type="ECO:0000256" key="4">
    <source>
        <dbReference type="ARBA" id="ARBA00022989"/>
    </source>
</evidence>
<feature type="compositionally biased region" description="Polar residues" evidence="7">
    <location>
        <begin position="393"/>
        <end position="419"/>
    </location>
</feature>
<dbReference type="GO" id="GO:0014069">
    <property type="term" value="C:postsynaptic density"/>
    <property type="evidence" value="ECO:0007669"/>
    <property type="project" value="TreeGrafter"/>
</dbReference>
<name>A0AAN8B0N4_9TELE</name>
<comment type="subcellular location">
    <subcellularLocation>
        <location evidence="1 6">Endoplasmic reticulum membrane</location>
        <topology evidence="1 6">Multi-pass membrane protein</topology>
    </subcellularLocation>
</comment>
<feature type="transmembrane region" description="Helical" evidence="6">
    <location>
        <begin position="1279"/>
        <end position="1300"/>
    </location>
</feature>
<feature type="compositionally biased region" description="Low complexity" evidence="7">
    <location>
        <begin position="137"/>
        <end position="364"/>
    </location>
</feature>
<dbReference type="Gene3D" id="1.20.5.2480">
    <property type="match status" value="1"/>
</dbReference>
<evidence type="ECO:0000256" key="1">
    <source>
        <dbReference type="ARBA" id="ARBA00004477"/>
    </source>
</evidence>
<comment type="caution">
    <text evidence="9">The sequence shown here is derived from an EMBL/GenBank/DDBJ whole genome shotgun (WGS) entry which is preliminary data.</text>
</comment>
<dbReference type="PANTHER" id="PTHR45799">
    <property type="entry name" value="RETICULON-LIKE PROTEIN"/>
    <property type="match status" value="1"/>
</dbReference>
<dbReference type="Pfam" id="PF02453">
    <property type="entry name" value="Reticulon"/>
    <property type="match status" value="1"/>
</dbReference>
<organism evidence="9 10">
    <name type="scientific">Champsocephalus esox</name>
    <name type="common">pike icefish</name>
    <dbReference type="NCBI Taxonomy" id="159716"/>
    <lineage>
        <taxon>Eukaryota</taxon>
        <taxon>Metazoa</taxon>
        <taxon>Chordata</taxon>
        <taxon>Craniata</taxon>
        <taxon>Vertebrata</taxon>
        <taxon>Euteleostomi</taxon>
        <taxon>Actinopterygii</taxon>
        <taxon>Neopterygii</taxon>
        <taxon>Teleostei</taxon>
        <taxon>Neoteleostei</taxon>
        <taxon>Acanthomorphata</taxon>
        <taxon>Eupercaria</taxon>
        <taxon>Perciformes</taxon>
        <taxon>Notothenioidei</taxon>
        <taxon>Channichthyidae</taxon>
        <taxon>Champsocephalus</taxon>
    </lineage>
</organism>
<evidence type="ECO:0000256" key="2">
    <source>
        <dbReference type="ARBA" id="ARBA00022692"/>
    </source>
</evidence>
<feature type="compositionally biased region" description="Low complexity" evidence="7">
    <location>
        <begin position="72"/>
        <end position="82"/>
    </location>
</feature>
<dbReference type="GO" id="GO:0005789">
    <property type="term" value="C:endoplasmic reticulum membrane"/>
    <property type="evidence" value="ECO:0007669"/>
    <property type="project" value="UniProtKB-SubCell"/>
</dbReference>
<evidence type="ECO:0000259" key="8">
    <source>
        <dbReference type="PROSITE" id="PS50845"/>
    </source>
</evidence>
<reference evidence="9 10" key="1">
    <citation type="journal article" date="2023" name="Mol. Biol. Evol.">
        <title>Genomics of Secondarily Temperate Adaptation in the Only Non-Antarctic Icefish.</title>
        <authorList>
            <person name="Rivera-Colon A.G."/>
            <person name="Rayamajhi N."/>
            <person name="Minhas B.F."/>
            <person name="Madrigal G."/>
            <person name="Bilyk K.T."/>
            <person name="Yoon V."/>
            <person name="Hune M."/>
            <person name="Gregory S."/>
            <person name="Cheng C.H.C."/>
            <person name="Catchen J.M."/>
        </authorList>
    </citation>
    <scope>NUCLEOTIDE SEQUENCE [LARGE SCALE GENOMIC DNA]</scope>
    <source>
        <strain evidence="9">JC2023a</strain>
    </source>
</reference>
<keyword evidence="10" id="KW-1185">Reference proteome</keyword>
<feature type="compositionally biased region" description="Polar residues" evidence="7">
    <location>
        <begin position="974"/>
        <end position="1005"/>
    </location>
</feature>
<feature type="compositionally biased region" description="Basic and acidic residues" evidence="7">
    <location>
        <begin position="101"/>
        <end position="136"/>
    </location>
</feature>
<evidence type="ECO:0000256" key="5">
    <source>
        <dbReference type="ARBA" id="ARBA00023136"/>
    </source>
</evidence>
<evidence type="ECO:0000256" key="6">
    <source>
        <dbReference type="RuleBase" id="RU210713"/>
    </source>
</evidence>
<sequence>MDPMTQSAQISSSQGIADGQNSAAKESKPSDSFLSSSPVSLIQSPQDTRVAQGSDRPCEGVATSPRFPSQHGSLPPSSYGSEPGPPGGQADSPIKTSPVSERIKALEALAAKKKDPDFRSDGGFSHFRDRNHDKFSTETPRSPTETSKFSTETPRSPTETSKFSTETPRSPTETPRSPTETPRSPTETSRSPTETSKFSTETPRSPTETSKSPTETPRSPTETPRSPTETSRSPTETSKFSTETSRSPTETSKFSTETPRSPTETSKFSTETPRSPTETSKFSTETPRSPTETSKFSTETPRSPTETSKFSTETPRSPTETPRSPTETSKFSTETPRSPTETPRSPTETPRSPTETPRSPTETSKFSTETPRSPIETPKSSTETQKLPFETPQFPTETSKPLTERTTPTVQKRGGSTDQESPESPFEVLGDLRQVNEFEETEEWMKSHVPPVPDYAAVDLTKPTLTSDSVTSKAKKETDVVIADAPAPFAGVPDAFMDSPAEASKLKNDSSDAQKQSRVEEESDFDLSYLPTAYMWDQQDKSGAQAPSKLDSGPVPPAPPAGFDSPSPHVPSPVGMDAKSNVLDDKKNMWTGDPERPEASEADSSGDSDDTVIEDGVSVPATVPPQAVSNDPSPAAAAPNLPTDEKEIPPTSERKLMQVPTINVIETDEPNYSDEEMEMELEVEEDEDYEAVREQAREAPKTPESEDSKHEPPKTRPLETEIMEGYSPPSSPVDSDAEYSPKHNIIKPLPETVHRESASKPEAQTEKSQATSNKEKDEDPFKVTKEQVDFPDNDDEWSDEPQYIMVKPCKTDVAFIETFYNQSKLGEQSNTAGKEAHVEMASLSQTSFMQDDIYDRQSFDDDYDASSTLDDIDEKGLSAKERFLSDPSQINNEPLKASSAILDHFSSVNDDEAFPKLVDQQCQREYPQDPYSSFQSETLGRMNEQDFNKKMTPDIVTDNIEHSNCLPAQTIGSKLQQDTKAGQQAPEMTSNAESNDSDSSVSEPTDSFVEFMRECLKSRQDEAQQDDTPTNVPSEDKFCKAGLRPNQSPPTMVMDLEQEQLTITALTELGSSQEEEEDVASPQSKVPDHGKANPNAASIQQSSFSAVPNPSCSQSNSTYSKEVEAIDEWVAEAYHLAEHVVTAILTHLSVKDLIHWRDPKKSGVAFGLSLLMLLSLAAFSVISVASYLLLALLCVTITFRIYKSVVQAVQKSSDGHPFKTLIDKDVSIPPETFRKHVDASLSYINRALKQMSRLFLVEDLVDSLKLAVVMWLFTYVGAVFNGITILILADILLFAVPPVYEKNKTQIDQYIDLVRTQVNTTMAKLQEKLPGAVKRSKTE</sequence>
<feature type="compositionally biased region" description="Basic and acidic residues" evidence="7">
    <location>
        <begin position="752"/>
        <end position="765"/>
    </location>
</feature>
<feature type="compositionally biased region" description="Basic and acidic residues" evidence="7">
    <location>
        <begin position="582"/>
        <end position="599"/>
    </location>
</feature>
<feature type="region of interest" description="Disordered" evidence="7">
    <location>
        <begin position="489"/>
        <end position="801"/>
    </location>
</feature>
<dbReference type="PROSITE" id="PS50845">
    <property type="entry name" value="RETICULON"/>
    <property type="match status" value="1"/>
</dbReference>
<feature type="compositionally biased region" description="Basic and acidic residues" evidence="7">
    <location>
        <begin position="504"/>
        <end position="520"/>
    </location>
</feature>
<feature type="region of interest" description="Disordered" evidence="7">
    <location>
        <begin position="1"/>
        <end position="429"/>
    </location>
</feature>
<dbReference type="GO" id="GO:0007420">
    <property type="term" value="P:brain development"/>
    <property type="evidence" value="ECO:0007669"/>
    <property type="project" value="TreeGrafter"/>
</dbReference>
<feature type="transmembrane region" description="Helical" evidence="6">
    <location>
        <begin position="1164"/>
        <end position="1195"/>
    </location>
</feature>
<feature type="compositionally biased region" description="Acidic residues" evidence="7">
    <location>
        <begin position="789"/>
        <end position="799"/>
    </location>
</feature>
<keyword evidence="3 6" id="KW-0256">Endoplasmic reticulum</keyword>
<dbReference type="Proteomes" id="UP001335648">
    <property type="component" value="Unassembled WGS sequence"/>
</dbReference>
<keyword evidence="4 6" id="KW-1133">Transmembrane helix</keyword>
<dbReference type="InterPro" id="IPR046964">
    <property type="entry name" value="RTN1-4"/>
</dbReference>
<evidence type="ECO:0000313" key="10">
    <source>
        <dbReference type="Proteomes" id="UP001335648"/>
    </source>
</evidence>
<evidence type="ECO:0000256" key="3">
    <source>
        <dbReference type="ARBA" id="ARBA00022824"/>
    </source>
</evidence>
<protein>
    <recommendedName>
        <fullName evidence="6">Reticulon</fullName>
    </recommendedName>
</protein>
<keyword evidence="5 6" id="KW-0472">Membrane</keyword>
<dbReference type="InterPro" id="IPR003388">
    <property type="entry name" value="Reticulon"/>
</dbReference>
<feature type="compositionally biased region" description="Acidic residues" evidence="7">
    <location>
        <begin position="600"/>
        <end position="613"/>
    </location>
</feature>
<evidence type="ECO:0000256" key="7">
    <source>
        <dbReference type="SAM" id="MobiDB-lite"/>
    </source>
</evidence>
<keyword evidence="2 6" id="KW-0812">Transmembrane</keyword>
<dbReference type="GO" id="GO:0030182">
    <property type="term" value="P:neuron differentiation"/>
    <property type="evidence" value="ECO:0007669"/>
    <property type="project" value="TreeGrafter"/>
</dbReference>